<sequence length="100" mass="11925">MGDRKLEYSIQTIIRDICIRQIRSFDIINKKNCISSAYTKDKLYKTDNYLKTKQVKVLHPCRQYHSVIASKRYPALPNFEENKVAEEFHIFQDRMALIQI</sequence>
<reference evidence="1 2" key="1">
    <citation type="submission" date="2015-09" db="EMBL/GenBank/DDBJ databases">
        <title>Atta colombica WGS genome.</title>
        <authorList>
            <person name="Nygaard S."/>
            <person name="Hu H."/>
            <person name="Boomsma J."/>
            <person name="Zhang G."/>
        </authorList>
    </citation>
    <scope>NUCLEOTIDE SEQUENCE [LARGE SCALE GENOMIC DNA]</scope>
    <source>
        <strain evidence="1">Treedump-2</strain>
        <tissue evidence="1">Whole body</tissue>
    </source>
</reference>
<proteinExistence type="predicted"/>
<keyword evidence="2" id="KW-1185">Reference proteome</keyword>
<gene>
    <name evidence="1" type="ORF">ALC53_11411</name>
</gene>
<dbReference type="EMBL" id="KQ976681">
    <property type="protein sequence ID" value="KYM78216.1"/>
    <property type="molecule type" value="Genomic_DNA"/>
</dbReference>
<dbReference type="Proteomes" id="UP000078540">
    <property type="component" value="Unassembled WGS sequence"/>
</dbReference>
<dbReference type="AlphaFoldDB" id="A0A195B179"/>
<organism evidence="1 2">
    <name type="scientific">Atta colombica</name>
    <dbReference type="NCBI Taxonomy" id="520822"/>
    <lineage>
        <taxon>Eukaryota</taxon>
        <taxon>Metazoa</taxon>
        <taxon>Ecdysozoa</taxon>
        <taxon>Arthropoda</taxon>
        <taxon>Hexapoda</taxon>
        <taxon>Insecta</taxon>
        <taxon>Pterygota</taxon>
        <taxon>Neoptera</taxon>
        <taxon>Endopterygota</taxon>
        <taxon>Hymenoptera</taxon>
        <taxon>Apocrita</taxon>
        <taxon>Aculeata</taxon>
        <taxon>Formicoidea</taxon>
        <taxon>Formicidae</taxon>
        <taxon>Myrmicinae</taxon>
        <taxon>Atta</taxon>
    </lineage>
</organism>
<protein>
    <submittedName>
        <fullName evidence="1">Uncharacterized protein</fullName>
    </submittedName>
</protein>
<evidence type="ECO:0000313" key="2">
    <source>
        <dbReference type="Proteomes" id="UP000078540"/>
    </source>
</evidence>
<evidence type="ECO:0000313" key="1">
    <source>
        <dbReference type="EMBL" id="KYM78216.1"/>
    </source>
</evidence>
<accession>A0A195B179</accession>
<name>A0A195B179_9HYME</name>